<sequence>MGFADVTIAELAEDYGLSQDQIFALCRQFGIPFRDAQSFLALEDAKQIILEVRNHPVAFPVEPPRS</sequence>
<proteinExistence type="predicted"/>
<protein>
    <recommendedName>
        <fullName evidence="3">Translation initiation factor IF-2</fullName>
    </recommendedName>
</protein>
<gene>
    <name evidence="1" type="ORF">GKIL_2475</name>
</gene>
<dbReference type="EMBL" id="CP003587">
    <property type="protein sequence ID" value="AGY58721.1"/>
    <property type="molecule type" value="Genomic_DNA"/>
</dbReference>
<dbReference type="STRING" id="1183438.GKIL_2475"/>
<reference evidence="1 2" key="1">
    <citation type="journal article" date="2013" name="PLoS ONE">
        <title>Cultivation and Complete Genome Sequencing of Gloeobacter kilaueensis sp. nov., from a Lava Cave in Kilauea Caldera, Hawai'i.</title>
        <authorList>
            <person name="Saw J.H."/>
            <person name="Schatz M."/>
            <person name="Brown M.V."/>
            <person name="Kunkel D.D."/>
            <person name="Foster J.S."/>
            <person name="Shick H."/>
            <person name="Christensen S."/>
            <person name="Hou S."/>
            <person name="Wan X."/>
            <person name="Donachie S.P."/>
        </authorList>
    </citation>
    <scope>NUCLEOTIDE SEQUENCE [LARGE SCALE GENOMIC DNA]</scope>
    <source>
        <strain evidence="2">JS</strain>
    </source>
</reference>
<dbReference type="KEGG" id="glj:GKIL_2475"/>
<dbReference type="Proteomes" id="UP000017396">
    <property type="component" value="Chromosome"/>
</dbReference>
<dbReference type="HOGENOM" id="CLU_201052_0_0_3"/>
<dbReference type="OrthoDB" id="464819at2"/>
<evidence type="ECO:0000313" key="1">
    <source>
        <dbReference type="EMBL" id="AGY58721.1"/>
    </source>
</evidence>
<accession>U5QIG1</accession>
<evidence type="ECO:0008006" key="3">
    <source>
        <dbReference type="Google" id="ProtNLM"/>
    </source>
</evidence>
<organism evidence="1 2">
    <name type="scientific">Gloeobacter kilaueensis (strain ATCC BAA-2537 / CCAP 1431/1 / ULC 316 / JS1)</name>
    <dbReference type="NCBI Taxonomy" id="1183438"/>
    <lineage>
        <taxon>Bacteria</taxon>
        <taxon>Bacillati</taxon>
        <taxon>Cyanobacteriota</taxon>
        <taxon>Cyanophyceae</taxon>
        <taxon>Gloeobacterales</taxon>
        <taxon>Gloeobacteraceae</taxon>
        <taxon>Gloeobacter</taxon>
    </lineage>
</organism>
<evidence type="ECO:0000313" key="2">
    <source>
        <dbReference type="Proteomes" id="UP000017396"/>
    </source>
</evidence>
<dbReference type="RefSeq" id="WP_023173902.1">
    <property type="nucleotide sequence ID" value="NC_022600.1"/>
</dbReference>
<dbReference type="AlphaFoldDB" id="U5QIG1"/>
<name>U5QIG1_GLOK1</name>
<keyword evidence="2" id="KW-1185">Reference proteome</keyword>